<organism evidence="3">
    <name type="scientific">Ixodes ricinus</name>
    <name type="common">Common tick</name>
    <name type="synonym">Acarus ricinus</name>
    <dbReference type="NCBI Taxonomy" id="34613"/>
    <lineage>
        <taxon>Eukaryota</taxon>
        <taxon>Metazoa</taxon>
        <taxon>Ecdysozoa</taxon>
        <taxon>Arthropoda</taxon>
        <taxon>Chelicerata</taxon>
        <taxon>Arachnida</taxon>
        <taxon>Acari</taxon>
        <taxon>Parasitiformes</taxon>
        <taxon>Ixodida</taxon>
        <taxon>Ixodoidea</taxon>
        <taxon>Ixodidae</taxon>
        <taxon>Ixodinae</taxon>
        <taxon>Ixodes</taxon>
    </lineage>
</organism>
<dbReference type="GO" id="GO:0006357">
    <property type="term" value="P:regulation of transcription by RNA polymerase II"/>
    <property type="evidence" value="ECO:0007669"/>
    <property type="project" value="TreeGrafter"/>
</dbReference>
<feature type="domain" description="MADF" evidence="2">
    <location>
        <begin position="5"/>
        <end position="98"/>
    </location>
</feature>
<evidence type="ECO:0000256" key="1">
    <source>
        <dbReference type="SAM" id="MobiDB-lite"/>
    </source>
</evidence>
<dbReference type="EMBL" id="GEFM01005963">
    <property type="protein sequence ID" value="JAP69833.1"/>
    <property type="molecule type" value="mRNA"/>
</dbReference>
<dbReference type="Pfam" id="PF10545">
    <property type="entry name" value="MADF_DNA_bdg"/>
    <property type="match status" value="1"/>
</dbReference>
<evidence type="ECO:0000313" key="3">
    <source>
        <dbReference type="EMBL" id="JAP69833.1"/>
    </source>
</evidence>
<protein>
    <submittedName>
        <fullName evidence="3">Putative alcohol dehydrogenase transcription factor myb/sant-like protein</fullName>
    </submittedName>
</protein>
<dbReference type="InterPro" id="IPR039353">
    <property type="entry name" value="TF_Adf1"/>
</dbReference>
<reference evidence="3" key="1">
    <citation type="submission" date="2016-02" db="EMBL/GenBank/DDBJ databases">
        <title>RNAseq analyses of the midgut from blood- or serum-fed Ixodes ricinus ticks.</title>
        <authorList>
            <person name="Perner J."/>
            <person name="Provaznik J."/>
            <person name="Schrenkova J."/>
            <person name="Urbanova V."/>
            <person name="Ribeiro J.M."/>
            <person name="Kopacek P."/>
        </authorList>
    </citation>
    <scope>NUCLEOTIDE SEQUENCE</scope>
    <source>
        <tissue evidence="3">Gut</tissue>
    </source>
</reference>
<dbReference type="GO" id="GO:0005634">
    <property type="term" value="C:nucleus"/>
    <property type="evidence" value="ECO:0007669"/>
    <property type="project" value="TreeGrafter"/>
</dbReference>
<dbReference type="AlphaFoldDB" id="A0A131XRC8"/>
<accession>A0A131XRC8</accession>
<feature type="region of interest" description="Disordered" evidence="1">
    <location>
        <begin position="150"/>
        <end position="210"/>
    </location>
</feature>
<dbReference type="InterPro" id="IPR006578">
    <property type="entry name" value="MADF-dom"/>
</dbReference>
<name>A0A131XRC8_IXORI</name>
<dbReference type="PROSITE" id="PS51029">
    <property type="entry name" value="MADF"/>
    <property type="match status" value="1"/>
</dbReference>
<sequence length="274" mass="31138">MPGDVLIDAVKKYPVLYDKRHERYKDNDFKEEIWKTIGSRFGVSGTKCQTKFKNLKDTYVKIRNQIKKSVKNGAGAGTVPNIKWKHFKTMLDIMEPMYDEKLIWTNIGFIREEASGVEQHVTSVDVVPPPVPDESLICVYSTEWEGPATFSNSIEPRSPVTPASRASERSPESMDQEPDTGSDSDRMPRPKKLARLSRRQESCVNDTPAARTNKTEMQDTVYHFCMTLAGQLRELSPGCQFETMYEIQNLVYPKIRQAMAHGASPEHAYTRAPT</sequence>
<dbReference type="SMART" id="SM00595">
    <property type="entry name" value="MADF"/>
    <property type="match status" value="1"/>
</dbReference>
<dbReference type="PANTHER" id="PTHR12243">
    <property type="entry name" value="MADF DOMAIN TRANSCRIPTION FACTOR"/>
    <property type="match status" value="1"/>
</dbReference>
<proteinExistence type="evidence at transcript level"/>
<dbReference type="GO" id="GO:0005667">
    <property type="term" value="C:transcription regulator complex"/>
    <property type="evidence" value="ECO:0007669"/>
    <property type="project" value="TreeGrafter"/>
</dbReference>
<dbReference type="PANTHER" id="PTHR12243:SF69">
    <property type="entry name" value="SI:CH73-59F11.3"/>
    <property type="match status" value="1"/>
</dbReference>
<evidence type="ECO:0000259" key="2">
    <source>
        <dbReference type="PROSITE" id="PS51029"/>
    </source>
</evidence>